<feature type="domain" description="Major facilitator superfamily (MFS) profile" evidence="6">
    <location>
        <begin position="1"/>
        <end position="361"/>
    </location>
</feature>
<feature type="transmembrane region" description="Helical" evidence="5">
    <location>
        <begin position="64"/>
        <end position="82"/>
    </location>
</feature>
<evidence type="ECO:0000256" key="3">
    <source>
        <dbReference type="ARBA" id="ARBA00022989"/>
    </source>
</evidence>
<dbReference type="InterPro" id="IPR020846">
    <property type="entry name" value="MFS_dom"/>
</dbReference>
<dbReference type="SUPFAM" id="SSF103473">
    <property type="entry name" value="MFS general substrate transporter"/>
    <property type="match status" value="1"/>
</dbReference>
<feature type="transmembrane region" description="Helical" evidence="5">
    <location>
        <begin position="217"/>
        <end position="234"/>
    </location>
</feature>
<dbReference type="Proteomes" id="UP001149140">
    <property type="component" value="Unassembled WGS sequence"/>
</dbReference>
<feature type="transmembrane region" description="Helical" evidence="5">
    <location>
        <begin position="123"/>
        <end position="147"/>
    </location>
</feature>
<dbReference type="AlphaFoldDB" id="A0A9X3S799"/>
<dbReference type="InterPro" id="IPR011701">
    <property type="entry name" value="MFS"/>
</dbReference>
<feature type="transmembrane region" description="Helical" evidence="5">
    <location>
        <begin position="329"/>
        <end position="349"/>
    </location>
</feature>
<reference evidence="7" key="1">
    <citation type="submission" date="2022-10" db="EMBL/GenBank/DDBJ databases">
        <title>The WGS of Solirubrobacter ginsenosidimutans DSM 21036.</title>
        <authorList>
            <person name="Jiang Z."/>
        </authorList>
    </citation>
    <scope>NUCLEOTIDE SEQUENCE</scope>
    <source>
        <strain evidence="7">DSM 21036</strain>
    </source>
</reference>
<dbReference type="InterPro" id="IPR052714">
    <property type="entry name" value="MFS_Exporter"/>
</dbReference>
<accession>A0A9X3S799</accession>
<dbReference type="PANTHER" id="PTHR23531:SF1">
    <property type="entry name" value="QUINOLENE RESISTANCE PROTEIN NORA"/>
    <property type="match status" value="1"/>
</dbReference>
<dbReference type="EMBL" id="JAPDOD010000024">
    <property type="protein sequence ID" value="MDA0163318.1"/>
    <property type="molecule type" value="Genomic_DNA"/>
</dbReference>
<evidence type="ECO:0000313" key="8">
    <source>
        <dbReference type="Proteomes" id="UP001149140"/>
    </source>
</evidence>
<feature type="transmembrane region" description="Helical" evidence="5">
    <location>
        <begin position="32"/>
        <end position="52"/>
    </location>
</feature>
<dbReference type="PANTHER" id="PTHR23531">
    <property type="entry name" value="QUINOLENE RESISTANCE PROTEIN NORA"/>
    <property type="match status" value="1"/>
</dbReference>
<feature type="transmembrane region" description="Helical" evidence="5">
    <location>
        <begin position="268"/>
        <end position="290"/>
    </location>
</feature>
<protein>
    <submittedName>
        <fullName evidence="7">MFS transporter</fullName>
    </submittedName>
</protein>
<comment type="subcellular location">
    <subcellularLocation>
        <location evidence="1">Cell membrane</location>
        <topology evidence="1">Multi-pass membrane protein</topology>
    </subcellularLocation>
</comment>
<name>A0A9X3S799_9ACTN</name>
<dbReference type="GO" id="GO:0022857">
    <property type="term" value="F:transmembrane transporter activity"/>
    <property type="evidence" value="ECO:0007669"/>
    <property type="project" value="InterPro"/>
</dbReference>
<keyword evidence="2 5" id="KW-0812">Transmembrane</keyword>
<dbReference type="InterPro" id="IPR036259">
    <property type="entry name" value="MFS_trans_sf"/>
</dbReference>
<dbReference type="GO" id="GO:0005886">
    <property type="term" value="C:plasma membrane"/>
    <property type="evidence" value="ECO:0007669"/>
    <property type="project" value="UniProtKB-SubCell"/>
</dbReference>
<evidence type="ECO:0000256" key="5">
    <source>
        <dbReference type="SAM" id="Phobius"/>
    </source>
</evidence>
<dbReference type="RefSeq" id="WP_270042562.1">
    <property type="nucleotide sequence ID" value="NZ_JAPDOD010000024.1"/>
</dbReference>
<keyword evidence="8" id="KW-1185">Reference proteome</keyword>
<dbReference type="Pfam" id="PF07690">
    <property type="entry name" value="MFS_1"/>
    <property type="match status" value="2"/>
</dbReference>
<proteinExistence type="predicted"/>
<dbReference type="Gene3D" id="1.20.1250.20">
    <property type="entry name" value="MFS general substrate transporter like domains"/>
    <property type="match status" value="2"/>
</dbReference>
<dbReference type="PROSITE" id="PS50850">
    <property type="entry name" value="MFS"/>
    <property type="match status" value="1"/>
</dbReference>
<keyword evidence="3 5" id="KW-1133">Transmembrane helix</keyword>
<evidence type="ECO:0000256" key="4">
    <source>
        <dbReference type="ARBA" id="ARBA00023136"/>
    </source>
</evidence>
<keyword evidence="4 5" id="KW-0472">Membrane</keyword>
<comment type="caution">
    <text evidence="7">The sequence shown here is derived from an EMBL/GenBank/DDBJ whole genome shotgun (WGS) entry which is preliminary data.</text>
</comment>
<evidence type="ECO:0000256" key="1">
    <source>
        <dbReference type="ARBA" id="ARBA00004651"/>
    </source>
</evidence>
<feature type="transmembrane region" description="Helical" evidence="5">
    <location>
        <begin position="246"/>
        <end position="262"/>
    </location>
</feature>
<evidence type="ECO:0000313" key="7">
    <source>
        <dbReference type="EMBL" id="MDA0163318.1"/>
    </source>
</evidence>
<evidence type="ECO:0000256" key="2">
    <source>
        <dbReference type="ARBA" id="ARBA00022692"/>
    </source>
</evidence>
<organism evidence="7 8">
    <name type="scientific">Solirubrobacter ginsenosidimutans</name>
    <dbReference type="NCBI Taxonomy" id="490573"/>
    <lineage>
        <taxon>Bacteria</taxon>
        <taxon>Bacillati</taxon>
        <taxon>Actinomycetota</taxon>
        <taxon>Thermoleophilia</taxon>
        <taxon>Solirubrobacterales</taxon>
        <taxon>Solirubrobacteraceae</taxon>
        <taxon>Solirubrobacter</taxon>
    </lineage>
</organism>
<feature type="transmembrane region" description="Helical" evidence="5">
    <location>
        <begin position="302"/>
        <end position="323"/>
    </location>
</feature>
<gene>
    <name evidence="7" type="ORF">OM076_23790</name>
</gene>
<feature type="transmembrane region" description="Helical" evidence="5">
    <location>
        <begin position="153"/>
        <end position="173"/>
    </location>
</feature>
<sequence>MSTRLWCAVLCGYLALGATIQALPAIVDGRPGTVGLLVTLAAAATAVARPFAGRLADRGDGGTVALAGAVLVATGMLGHLAADGPAQLAVARLVVGAGEGALFTGALARVLADAPVERRGRLIGHFGLSMWGGLAAGPPLAAAVASAAGARSALWLAAAAGALAVVLTVGVRSPGGGFRGGASPLLPRAARRPGAILGLASFGYGTVNAFAVPAAGTLALAVFAAAFLAVRLAGSRLVDDLGPRTVILLSTVLEAAALAGVASGTGALAALALAGASVAPVFPALAVWVVEAAPERERGAAVGAMTSCWDAGIAAAGPAGAVLVAHGDLAPAFLLASALAAFGALTTAATRRIPDLGRAVA</sequence>
<evidence type="ECO:0000259" key="6">
    <source>
        <dbReference type="PROSITE" id="PS50850"/>
    </source>
</evidence>
<feature type="transmembrane region" description="Helical" evidence="5">
    <location>
        <begin position="88"/>
        <end position="111"/>
    </location>
</feature>